<evidence type="ECO:0000313" key="7">
    <source>
        <dbReference type="Proteomes" id="UP000193711"/>
    </source>
</evidence>
<dbReference type="Gene3D" id="3.10.105.10">
    <property type="entry name" value="Dipeptide-binding Protein, Domain 3"/>
    <property type="match status" value="1"/>
</dbReference>
<gene>
    <name evidence="6" type="ORF">SAMN06295885_0093</name>
</gene>
<feature type="signal peptide" evidence="4">
    <location>
        <begin position="1"/>
        <end position="36"/>
    </location>
</feature>
<keyword evidence="2" id="KW-0813">Transport</keyword>
<dbReference type="PANTHER" id="PTHR30290">
    <property type="entry name" value="PERIPLASMIC BINDING COMPONENT OF ABC TRANSPORTER"/>
    <property type="match status" value="1"/>
</dbReference>
<dbReference type="SUPFAM" id="SSF53850">
    <property type="entry name" value="Periplasmic binding protein-like II"/>
    <property type="match status" value="1"/>
</dbReference>
<accession>A0A1X7MUR9</accession>
<dbReference type="PROSITE" id="PS51257">
    <property type="entry name" value="PROKAR_LIPOPROTEIN"/>
    <property type="match status" value="1"/>
</dbReference>
<name>A0A1X7MUR9_9MICO</name>
<dbReference type="Gene3D" id="3.40.190.10">
    <property type="entry name" value="Periplasmic binding protein-like II"/>
    <property type="match status" value="1"/>
</dbReference>
<evidence type="ECO:0000256" key="1">
    <source>
        <dbReference type="ARBA" id="ARBA00005695"/>
    </source>
</evidence>
<dbReference type="AlphaFoldDB" id="A0A1X7MUR9"/>
<dbReference type="InterPro" id="IPR030678">
    <property type="entry name" value="Peptide/Ni-bd"/>
</dbReference>
<dbReference type="Proteomes" id="UP000193711">
    <property type="component" value="Unassembled WGS sequence"/>
</dbReference>
<dbReference type="GO" id="GO:0043190">
    <property type="term" value="C:ATP-binding cassette (ABC) transporter complex"/>
    <property type="evidence" value="ECO:0007669"/>
    <property type="project" value="InterPro"/>
</dbReference>
<evidence type="ECO:0000256" key="3">
    <source>
        <dbReference type="ARBA" id="ARBA00022729"/>
    </source>
</evidence>
<proteinExistence type="inferred from homology"/>
<dbReference type="GO" id="GO:1904680">
    <property type="term" value="F:peptide transmembrane transporter activity"/>
    <property type="evidence" value="ECO:0007669"/>
    <property type="project" value="TreeGrafter"/>
</dbReference>
<dbReference type="PIRSF" id="PIRSF002741">
    <property type="entry name" value="MppA"/>
    <property type="match status" value="1"/>
</dbReference>
<comment type="similarity">
    <text evidence="1">Belongs to the bacterial solute-binding protein 5 family.</text>
</comment>
<evidence type="ECO:0000256" key="2">
    <source>
        <dbReference type="ARBA" id="ARBA00022448"/>
    </source>
</evidence>
<dbReference type="PANTHER" id="PTHR30290:SF9">
    <property type="entry name" value="OLIGOPEPTIDE-BINDING PROTEIN APPA"/>
    <property type="match status" value="1"/>
</dbReference>
<dbReference type="GO" id="GO:0015833">
    <property type="term" value="P:peptide transport"/>
    <property type="evidence" value="ECO:0007669"/>
    <property type="project" value="TreeGrafter"/>
</dbReference>
<feature type="domain" description="Solute-binding protein family 5" evidence="5">
    <location>
        <begin position="83"/>
        <end position="434"/>
    </location>
</feature>
<protein>
    <submittedName>
        <fullName evidence="6">Peptide/nickel transport system substrate-binding protein</fullName>
    </submittedName>
</protein>
<evidence type="ECO:0000259" key="5">
    <source>
        <dbReference type="Pfam" id="PF00496"/>
    </source>
</evidence>
<dbReference type="RefSeq" id="WP_165759498.1">
    <property type="nucleotide sequence ID" value="NZ_FXBM01000001.1"/>
</dbReference>
<dbReference type="EMBL" id="FXBM01000001">
    <property type="protein sequence ID" value="SMH28068.1"/>
    <property type="molecule type" value="Genomic_DNA"/>
</dbReference>
<reference evidence="7" key="1">
    <citation type="submission" date="2017-04" db="EMBL/GenBank/DDBJ databases">
        <authorList>
            <person name="Varghese N."/>
            <person name="Submissions S."/>
        </authorList>
    </citation>
    <scope>NUCLEOTIDE SEQUENCE [LARGE SCALE GENOMIC DNA]</scope>
    <source>
        <strain evidence="7">VKM Ac-2121</strain>
    </source>
</reference>
<dbReference type="InterPro" id="IPR000914">
    <property type="entry name" value="SBP_5_dom"/>
</dbReference>
<dbReference type="STRING" id="1891671.SAMN06295885_0093"/>
<keyword evidence="7" id="KW-1185">Reference proteome</keyword>
<organism evidence="6 7">
    <name type="scientific">Rathayibacter oskolensis</name>
    <dbReference type="NCBI Taxonomy" id="1891671"/>
    <lineage>
        <taxon>Bacteria</taxon>
        <taxon>Bacillati</taxon>
        <taxon>Actinomycetota</taxon>
        <taxon>Actinomycetes</taxon>
        <taxon>Micrococcales</taxon>
        <taxon>Microbacteriaceae</taxon>
        <taxon>Rathayibacter</taxon>
    </lineage>
</organism>
<dbReference type="GO" id="GO:0042597">
    <property type="term" value="C:periplasmic space"/>
    <property type="evidence" value="ECO:0007669"/>
    <property type="project" value="UniProtKB-ARBA"/>
</dbReference>
<keyword evidence="3 4" id="KW-0732">Signal</keyword>
<dbReference type="Pfam" id="PF00496">
    <property type="entry name" value="SBP_bac_5"/>
    <property type="match status" value="1"/>
</dbReference>
<sequence>MTPAPLRRPLGAVALVGAAALALGGCASFDDGSASAADTTSITVALTGEPSSLDPLYDTQLPALNIFYNVFDQLAQVDADGSVSPRLASEWTHDDSLTSWVFTLRDDATWQDGTDVTPEDVVFTYETAMGDPASNLGGYLSAVDSVEATGENEVTFTLNTPFAPFDRQVTLVPIVPKAAYEETGADAFAKAPVGSGPYSVESWVNGDSITLERNDDYWGEKGAYQEVVFQPVPDETTRANSVQSGDLDLALLGPSNVAAVEGSGTVDVVEQESNRVLYTGFNATAPWLSDPEVREAVDLAIDRTAISDDLLNGSVTPTAQLIAPVSFGYDDALAATETDADAARELIAASGYDGSPITLSYPSSGLPQIDQIAQAIASQLEDVGLTIELDGQEANTFSGNWFSASLPGLYLYAFAPSVMDADLPLTMLLKSGGQGYTSDPAIDELLVAETGEADETARAEDFAQISALVDENTYYAPLFTDTYTYGVAQGLEWTPRPDGMIVFN</sequence>
<feature type="chain" id="PRO_5013276469" evidence="4">
    <location>
        <begin position="37"/>
        <end position="504"/>
    </location>
</feature>
<dbReference type="InterPro" id="IPR039424">
    <property type="entry name" value="SBP_5"/>
</dbReference>
<evidence type="ECO:0000256" key="4">
    <source>
        <dbReference type="SAM" id="SignalP"/>
    </source>
</evidence>
<evidence type="ECO:0000313" key="6">
    <source>
        <dbReference type="EMBL" id="SMH28068.1"/>
    </source>
</evidence>